<name>I1D829_9PSEU</name>
<organism evidence="7 8">
    <name type="scientific">Saccharomonospora glauca K62</name>
    <dbReference type="NCBI Taxonomy" id="928724"/>
    <lineage>
        <taxon>Bacteria</taxon>
        <taxon>Bacillati</taxon>
        <taxon>Actinomycetota</taxon>
        <taxon>Actinomycetes</taxon>
        <taxon>Pseudonocardiales</taxon>
        <taxon>Pseudonocardiaceae</taxon>
        <taxon>Saccharomonospora</taxon>
    </lineage>
</organism>
<sequence length="204" mass="23291">MAFPAILDACVLVPYDIADLLLRLAHEKTYRPLWSSDILKETERTLVTKLGMPPEKVHRRLQRMRQHFLDAEVEGYEDLIEAMTCDEKDRHVLAAAVRANASVIVTANVKDFPASSVEPYDINVLSPDEFLLDQLDLYPSRTIKVLERLTAGRRNPPETPAIFLDKLQPYVPGFAGEARKYLRGPRIHRLRPSKGMLPPQRLPR</sequence>
<keyword evidence="4" id="KW-0460">Magnesium</keyword>
<dbReference type="HOGENOM" id="CLU_096418_0_1_11"/>
<dbReference type="PANTHER" id="PTHR34610">
    <property type="entry name" value="SSL7007 PROTEIN"/>
    <property type="match status" value="1"/>
</dbReference>
<gene>
    <name evidence="7" type="ORF">SacglDRAFT_04273</name>
</gene>
<protein>
    <submittedName>
        <fullName evidence="7">Putative nucleic acid-binding protein</fullName>
    </submittedName>
</protein>
<dbReference type="OrthoDB" id="113459at2"/>
<dbReference type="Pfam" id="PF13470">
    <property type="entry name" value="PIN_3"/>
    <property type="match status" value="1"/>
</dbReference>
<dbReference type="InterPro" id="IPR002850">
    <property type="entry name" value="PIN_toxin-like"/>
</dbReference>
<evidence type="ECO:0000259" key="5">
    <source>
        <dbReference type="Pfam" id="PF13470"/>
    </source>
</evidence>
<keyword evidence="2" id="KW-0479">Metal-binding</keyword>
<dbReference type="InterPro" id="IPR029060">
    <property type="entry name" value="PIN-like_dom_sf"/>
</dbReference>
<keyword evidence="8" id="KW-1185">Reference proteome</keyword>
<accession>I1D829</accession>
<keyword evidence="1" id="KW-0540">Nuclease</keyword>
<proteinExistence type="predicted"/>
<dbReference type="STRING" id="928724.SacglDRAFT_04273"/>
<reference evidence="7 8" key="1">
    <citation type="submission" date="2011-09" db="EMBL/GenBank/DDBJ databases">
        <authorList>
            <consortium name="US DOE Joint Genome Institute (JGI-PGF)"/>
            <person name="Lucas S."/>
            <person name="Han J."/>
            <person name="Lapidus A."/>
            <person name="Cheng J.-F."/>
            <person name="Goodwin L."/>
            <person name="Pitluck S."/>
            <person name="Peters L."/>
            <person name="Land M.L."/>
            <person name="Hauser L."/>
            <person name="Brambilla E."/>
            <person name="Klenk H.-P."/>
            <person name="Woyke T.J."/>
        </authorList>
    </citation>
    <scope>NUCLEOTIDE SEQUENCE [LARGE SCALE GENOMIC DNA]</scope>
    <source>
        <strain evidence="7 8">K62</strain>
    </source>
</reference>
<dbReference type="AlphaFoldDB" id="I1D829"/>
<evidence type="ECO:0000256" key="4">
    <source>
        <dbReference type="ARBA" id="ARBA00022842"/>
    </source>
</evidence>
<evidence type="ECO:0000313" key="7">
    <source>
        <dbReference type="EMBL" id="EIF01104.1"/>
    </source>
</evidence>
<dbReference type="Proteomes" id="UP000005087">
    <property type="component" value="Chromosome"/>
</dbReference>
<reference evidence="8" key="2">
    <citation type="submission" date="2012-01" db="EMBL/GenBank/DDBJ databases">
        <title>Noncontiguous Finished sequence of chromosome of Saccharomonospora glauca K62.</title>
        <authorList>
            <consortium name="US DOE Joint Genome Institute"/>
            <person name="Lucas S."/>
            <person name="Han J."/>
            <person name="Lapidus A."/>
            <person name="Cheng J.-F."/>
            <person name="Goodwin L."/>
            <person name="Pitluck S."/>
            <person name="Peters L."/>
            <person name="Mikhailova N."/>
            <person name="Held B."/>
            <person name="Detter J.C."/>
            <person name="Han C."/>
            <person name="Tapia R."/>
            <person name="Land M."/>
            <person name="Hauser L."/>
            <person name="Kyrpides N."/>
            <person name="Ivanova N."/>
            <person name="Pagani I."/>
            <person name="Brambilla E.-M."/>
            <person name="Klenk H.-P."/>
            <person name="Woyke T."/>
        </authorList>
    </citation>
    <scope>NUCLEOTIDE SEQUENCE [LARGE SCALE GENOMIC DNA]</scope>
    <source>
        <strain evidence="8">K62</strain>
    </source>
</reference>
<dbReference type="GO" id="GO:0046872">
    <property type="term" value="F:metal ion binding"/>
    <property type="evidence" value="ECO:0007669"/>
    <property type="project" value="UniProtKB-KW"/>
</dbReference>
<dbReference type="InterPro" id="IPR002716">
    <property type="entry name" value="PIN_dom"/>
</dbReference>
<dbReference type="eggNOG" id="COG1569">
    <property type="taxonomic scope" value="Bacteria"/>
</dbReference>
<dbReference type="PANTHER" id="PTHR34610:SF3">
    <property type="entry name" value="SSL7007 PROTEIN"/>
    <property type="match status" value="1"/>
</dbReference>
<evidence type="ECO:0000256" key="2">
    <source>
        <dbReference type="ARBA" id="ARBA00022723"/>
    </source>
</evidence>
<dbReference type="GO" id="GO:0004518">
    <property type="term" value="F:nuclease activity"/>
    <property type="evidence" value="ECO:0007669"/>
    <property type="project" value="UniProtKB-KW"/>
</dbReference>
<feature type="domain" description="PIN" evidence="5">
    <location>
        <begin position="6"/>
        <end position="110"/>
    </location>
</feature>
<evidence type="ECO:0000259" key="6">
    <source>
        <dbReference type="Pfam" id="PF26343"/>
    </source>
</evidence>
<dbReference type="GO" id="GO:0016787">
    <property type="term" value="F:hydrolase activity"/>
    <property type="evidence" value="ECO:0007669"/>
    <property type="project" value="UniProtKB-KW"/>
</dbReference>
<evidence type="ECO:0000313" key="8">
    <source>
        <dbReference type="Proteomes" id="UP000005087"/>
    </source>
</evidence>
<evidence type="ECO:0000256" key="3">
    <source>
        <dbReference type="ARBA" id="ARBA00022801"/>
    </source>
</evidence>
<keyword evidence="3" id="KW-0378">Hydrolase</keyword>
<feature type="domain" description="VapC50 C-terminal" evidence="6">
    <location>
        <begin position="127"/>
        <end position="179"/>
    </location>
</feature>
<dbReference type="InterPro" id="IPR058652">
    <property type="entry name" value="VapC50_C"/>
</dbReference>
<evidence type="ECO:0000256" key="1">
    <source>
        <dbReference type="ARBA" id="ARBA00022722"/>
    </source>
</evidence>
<dbReference type="RefSeq" id="WP_005466982.1">
    <property type="nucleotide sequence ID" value="NZ_CM001484.1"/>
</dbReference>
<dbReference type="Pfam" id="PF26343">
    <property type="entry name" value="VapC50_C"/>
    <property type="match status" value="1"/>
</dbReference>
<dbReference type="EMBL" id="CM001484">
    <property type="protein sequence ID" value="EIF01104.1"/>
    <property type="molecule type" value="Genomic_DNA"/>
</dbReference>
<dbReference type="SUPFAM" id="SSF88723">
    <property type="entry name" value="PIN domain-like"/>
    <property type="match status" value="1"/>
</dbReference>